<dbReference type="GO" id="GO:0046872">
    <property type="term" value="F:metal ion binding"/>
    <property type="evidence" value="ECO:0007669"/>
    <property type="project" value="UniProtKB-UniRule"/>
</dbReference>
<keyword evidence="9 17" id="KW-0106">Calcium</keyword>
<evidence type="ECO:0000256" key="1">
    <source>
        <dbReference type="ARBA" id="ARBA00000189"/>
    </source>
</evidence>
<name>A0A1D6FP28_MAIZE</name>
<dbReference type="PROSITE" id="PS00436">
    <property type="entry name" value="PEROXIDASE_2"/>
    <property type="match status" value="1"/>
</dbReference>
<keyword evidence="11 17" id="KW-0408">Iron</keyword>
<dbReference type="Gene3D" id="1.10.520.10">
    <property type="match status" value="1"/>
</dbReference>
<evidence type="ECO:0000256" key="18">
    <source>
        <dbReference type="PIRSR" id="PIRSR600823-4"/>
    </source>
</evidence>
<dbReference type="FunFam" id="1.10.520.10:FF:000009">
    <property type="entry name" value="Peroxidase"/>
    <property type="match status" value="1"/>
</dbReference>
<dbReference type="EC" id="1.11.1.7" evidence="20"/>
<gene>
    <name evidence="22" type="ORF">ZEAMMB73_Zm00001d010064</name>
</gene>
<keyword evidence="6 20" id="KW-0575">Peroxidase</keyword>
<dbReference type="STRING" id="4577.A0A1D6FP28"/>
<evidence type="ECO:0000256" key="5">
    <source>
        <dbReference type="ARBA" id="ARBA00022525"/>
    </source>
</evidence>
<feature type="binding site" evidence="17">
    <location>
        <position position="86"/>
    </location>
    <ligand>
        <name>Ca(2+)</name>
        <dbReference type="ChEBI" id="CHEBI:29108"/>
        <label>1</label>
    </ligand>
</feature>
<comment type="catalytic activity">
    <reaction evidence="1 20">
        <text>2 a phenolic donor + H2O2 = 2 a phenolic radical donor + 2 H2O</text>
        <dbReference type="Rhea" id="RHEA:56136"/>
        <dbReference type="ChEBI" id="CHEBI:15377"/>
        <dbReference type="ChEBI" id="CHEBI:16240"/>
        <dbReference type="ChEBI" id="CHEBI:139520"/>
        <dbReference type="ChEBI" id="CHEBI:139521"/>
        <dbReference type="EC" id="1.11.1.7"/>
    </reaction>
</comment>
<evidence type="ECO:0000256" key="14">
    <source>
        <dbReference type="ARBA" id="ARBA00023324"/>
    </source>
</evidence>
<dbReference type="GO" id="GO:0005576">
    <property type="term" value="C:extracellular region"/>
    <property type="evidence" value="ECO:0007669"/>
    <property type="project" value="UniProtKB-SubCell"/>
</dbReference>
<keyword evidence="12 19" id="KW-1015">Disulfide bond</keyword>
<dbReference type="Pfam" id="PF00141">
    <property type="entry name" value="peroxidase"/>
    <property type="match status" value="1"/>
</dbReference>
<dbReference type="FunCoup" id="A0A1D6FP28">
    <property type="interactions" value="192"/>
</dbReference>
<dbReference type="InterPro" id="IPR019793">
    <property type="entry name" value="Peroxidases_heam-ligand_BS"/>
</dbReference>
<dbReference type="InterPro" id="IPR000823">
    <property type="entry name" value="Peroxidase_pln"/>
</dbReference>
<dbReference type="GO" id="GO:0042744">
    <property type="term" value="P:hydrogen peroxide catabolic process"/>
    <property type="evidence" value="ECO:0007669"/>
    <property type="project" value="UniProtKB-KW"/>
</dbReference>
<keyword evidence="13" id="KW-0325">Glycoprotein</keyword>
<feature type="disulfide bond" evidence="19">
    <location>
        <begin position="66"/>
        <end position="71"/>
    </location>
</feature>
<keyword evidence="14 20" id="KW-0376">Hydrogen peroxide</keyword>
<dbReference type="SUPFAM" id="SSF48113">
    <property type="entry name" value="Heme-dependent peroxidases"/>
    <property type="match status" value="1"/>
</dbReference>
<dbReference type="InterPro" id="IPR033905">
    <property type="entry name" value="Secretory_peroxidase"/>
</dbReference>
<evidence type="ECO:0000256" key="15">
    <source>
        <dbReference type="PIRSR" id="PIRSR600823-1"/>
    </source>
</evidence>
<feature type="binding site" evidence="16">
    <location>
        <position position="159"/>
    </location>
    <ligand>
        <name>substrate</name>
    </ligand>
</feature>
<evidence type="ECO:0000256" key="9">
    <source>
        <dbReference type="ARBA" id="ARBA00022837"/>
    </source>
</evidence>
<dbReference type="InterPro" id="IPR002016">
    <property type="entry name" value="Haem_peroxidase"/>
</dbReference>
<evidence type="ECO:0000256" key="11">
    <source>
        <dbReference type="ARBA" id="ARBA00023004"/>
    </source>
</evidence>
<evidence type="ECO:0000256" key="3">
    <source>
        <dbReference type="ARBA" id="ARBA00004613"/>
    </source>
</evidence>
<feature type="binding site" evidence="17">
    <location>
        <position position="68"/>
    </location>
    <ligand>
        <name>Ca(2+)</name>
        <dbReference type="ChEBI" id="CHEBI:29108"/>
        <label>1</label>
    </ligand>
</feature>
<dbReference type="ExpressionAtlas" id="A0A1D6FP28">
    <property type="expression patterns" value="baseline and differential"/>
</dbReference>
<comment type="similarity">
    <text evidence="20">Belongs to the peroxidase family. Classical plant (class III) peroxidase subfamily.</text>
</comment>
<reference evidence="22" key="1">
    <citation type="submission" date="2015-12" db="EMBL/GenBank/DDBJ databases">
        <title>Update maize B73 reference genome by single molecule sequencing technologies.</title>
        <authorList>
            <consortium name="Maize Genome Sequencing Project"/>
            <person name="Ware D."/>
        </authorList>
    </citation>
    <scope>NUCLEOTIDE SEQUENCE</scope>
    <source>
        <tissue evidence="22">Seedling</tissue>
    </source>
</reference>
<dbReference type="PROSITE" id="PS50873">
    <property type="entry name" value="PEROXIDASE_4"/>
    <property type="match status" value="1"/>
</dbReference>
<feature type="binding site" evidence="17">
    <location>
        <position position="65"/>
    </location>
    <ligand>
        <name>Ca(2+)</name>
        <dbReference type="ChEBI" id="CHEBI:29108"/>
        <label>1</label>
    </ligand>
</feature>
<keyword evidence="8 17" id="KW-0479">Metal-binding</keyword>
<dbReference type="GO" id="GO:0140825">
    <property type="term" value="F:lactoperoxidase activity"/>
    <property type="evidence" value="ECO:0007669"/>
    <property type="project" value="UniProtKB-EC"/>
</dbReference>
<accession>A0A1D6FP28</accession>
<feature type="binding site" evidence="17">
    <location>
        <position position="190"/>
    </location>
    <ligand>
        <name>Ca(2+)</name>
        <dbReference type="ChEBI" id="CHEBI:29108"/>
        <label>2</label>
    </ligand>
</feature>
<feature type="binding site" description="axial binding residue" evidence="17">
    <location>
        <position position="189"/>
    </location>
    <ligand>
        <name>heme b</name>
        <dbReference type="ChEBI" id="CHEBI:60344"/>
    </ligand>
    <ligandPart>
        <name>Fe</name>
        <dbReference type="ChEBI" id="CHEBI:18248"/>
    </ligandPart>
</feature>
<evidence type="ECO:0000256" key="2">
    <source>
        <dbReference type="ARBA" id="ARBA00002322"/>
    </source>
</evidence>
<evidence type="ECO:0000256" key="10">
    <source>
        <dbReference type="ARBA" id="ARBA00023002"/>
    </source>
</evidence>
<evidence type="ECO:0000256" key="16">
    <source>
        <dbReference type="PIRSR" id="PIRSR600823-2"/>
    </source>
</evidence>
<feature type="binding site" evidence="17">
    <location>
        <position position="245"/>
    </location>
    <ligand>
        <name>Ca(2+)</name>
        <dbReference type="ChEBI" id="CHEBI:29108"/>
        <label>2</label>
    </ligand>
</feature>
<feature type="binding site" evidence="17">
    <location>
        <position position="72"/>
    </location>
    <ligand>
        <name>Ca(2+)</name>
        <dbReference type="ChEBI" id="CHEBI:29108"/>
        <label>1</label>
    </ligand>
</feature>
<dbReference type="AlphaFoldDB" id="A0A1D6FP28"/>
<dbReference type="SMR" id="A0A1D6FP28"/>
<evidence type="ECO:0000256" key="7">
    <source>
        <dbReference type="ARBA" id="ARBA00022617"/>
    </source>
</evidence>
<dbReference type="PRINTS" id="PR00458">
    <property type="entry name" value="PEROXIDASE"/>
</dbReference>
<sequence length="327" mass="35463">MQLSAWKAPSFVPLYSTKCAPSGRGLEGRRCVGPSVEDVVRKEMVRALSVAPSLAGPLLRMHFHDCFVRGCDGSVLLDSTANNTAEKDAKPNLTLRGFGFIERVKTAVEKACSDTVSCADVLALMARDAVWPSKGPFWAVPLGRRDGRVSISNETDQLPPPTGNFTELAQLFGAKGLDTRDLAVLSAGHTIGTSSHCFSFSDRLYNFTGLDDARDTDPELDRAYMARLRAKCASLDDNTTLVEMDPGSFRTFDLGYYANVAKRRGVFHSDAQLLADPSTRAYVLRHATGAHRDEFFADFAASMVKMGAVGVLTGGQGEVRKKCNVVN</sequence>
<evidence type="ECO:0000259" key="21">
    <source>
        <dbReference type="PROSITE" id="PS50873"/>
    </source>
</evidence>
<feature type="disulfide bond" evidence="19">
    <location>
        <begin position="197"/>
        <end position="232"/>
    </location>
</feature>
<comment type="cofactor">
    <cofactor evidence="17 20">
        <name>heme b</name>
        <dbReference type="ChEBI" id="CHEBI:60344"/>
    </cofactor>
    <text evidence="17 20">Binds 1 heme b (iron(II)-protoporphyrin IX) group per subunit.</text>
</comment>
<feature type="domain" description="Plant heme peroxidase family profile" evidence="21">
    <location>
        <begin position="34"/>
        <end position="327"/>
    </location>
</feature>
<comment type="function">
    <text evidence="2">Removal of H(2)O(2), oxidation of toxic reductants, biosynthesis and degradation of lignin, suberization, auxin catabolism, response to environmental stresses such as wounding, pathogen attack and oxidative stress. These functions might be dependent on each isozyme/isoform in each plant tissue.</text>
</comment>
<keyword evidence="7 20" id="KW-0349">Heme</keyword>
<evidence type="ECO:0000256" key="13">
    <source>
        <dbReference type="ARBA" id="ARBA00023180"/>
    </source>
</evidence>
<dbReference type="FunFam" id="1.10.420.10:FF:000008">
    <property type="entry name" value="Peroxidase"/>
    <property type="match status" value="1"/>
</dbReference>
<evidence type="ECO:0000256" key="8">
    <source>
        <dbReference type="ARBA" id="ARBA00022723"/>
    </source>
</evidence>
<dbReference type="Gene3D" id="1.10.420.10">
    <property type="entry name" value="Peroxidase, domain 2"/>
    <property type="match status" value="1"/>
</dbReference>
<feature type="binding site" evidence="17">
    <location>
        <position position="70"/>
    </location>
    <ligand>
        <name>Ca(2+)</name>
        <dbReference type="ChEBI" id="CHEBI:29108"/>
        <label>1</label>
    </ligand>
</feature>
<evidence type="ECO:0000256" key="12">
    <source>
        <dbReference type="ARBA" id="ARBA00023157"/>
    </source>
</evidence>
<proteinExistence type="inferred from homology"/>
<dbReference type="PANTHER" id="PTHR31235">
    <property type="entry name" value="PEROXIDASE 25-RELATED"/>
    <property type="match status" value="1"/>
</dbReference>
<dbReference type="GO" id="GO:0020037">
    <property type="term" value="F:heme binding"/>
    <property type="evidence" value="ECO:0007669"/>
    <property type="project" value="UniProtKB-UniRule"/>
</dbReference>
<organism evidence="22">
    <name type="scientific">Zea mays</name>
    <name type="common">Maize</name>
    <dbReference type="NCBI Taxonomy" id="4577"/>
    <lineage>
        <taxon>Eukaryota</taxon>
        <taxon>Viridiplantae</taxon>
        <taxon>Streptophyta</taxon>
        <taxon>Embryophyta</taxon>
        <taxon>Tracheophyta</taxon>
        <taxon>Spermatophyta</taxon>
        <taxon>Magnoliopsida</taxon>
        <taxon>Liliopsida</taxon>
        <taxon>Poales</taxon>
        <taxon>Poaceae</taxon>
        <taxon>PACMAD clade</taxon>
        <taxon>Panicoideae</taxon>
        <taxon>Andropogonodae</taxon>
        <taxon>Andropogoneae</taxon>
        <taxon>Tripsacinae</taxon>
        <taxon>Zea</taxon>
    </lineage>
</organism>
<feature type="binding site" evidence="17">
    <location>
        <position position="74"/>
    </location>
    <ligand>
        <name>Ca(2+)</name>
        <dbReference type="ChEBI" id="CHEBI:29108"/>
        <label>1</label>
    </ligand>
</feature>
<dbReference type="InterPro" id="IPR010255">
    <property type="entry name" value="Haem_peroxidase_sf"/>
</dbReference>
<dbReference type="PROSITE" id="PS00435">
    <property type="entry name" value="PEROXIDASE_1"/>
    <property type="match status" value="1"/>
</dbReference>
<feature type="site" description="Transition state stabilizer" evidence="18">
    <location>
        <position position="60"/>
    </location>
</feature>
<feature type="binding site" evidence="17">
    <location>
        <position position="253"/>
    </location>
    <ligand>
        <name>Ca(2+)</name>
        <dbReference type="ChEBI" id="CHEBI:29108"/>
        <label>2</label>
    </ligand>
</feature>
<evidence type="ECO:0000256" key="20">
    <source>
        <dbReference type="RuleBase" id="RU362060"/>
    </source>
</evidence>
<comment type="similarity">
    <text evidence="4">Belongs to the peroxidase family. Ascorbate peroxidase subfamily.</text>
</comment>
<keyword evidence="5 20" id="KW-0964">Secreted</keyword>
<evidence type="ECO:0000256" key="19">
    <source>
        <dbReference type="PIRSR" id="PIRSR600823-5"/>
    </source>
</evidence>
<dbReference type="OMA" id="IGISHCF"/>
<dbReference type="PRINTS" id="PR00461">
    <property type="entry name" value="PLPEROXIDASE"/>
</dbReference>
<evidence type="ECO:0000256" key="6">
    <source>
        <dbReference type="ARBA" id="ARBA00022559"/>
    </source>
</evidence>
<feature type="disulfide bond" evidence="19">
    <location>
        <begin position="118"/>
        <end position="323"/>
    </location>
</feature>
<feature type="active site" description="Proton acceptor" evidence="15">
    <location>
        <position position="64"/>
    </location>
</feature>
<dbReference type="CDD" id="cd00693">
    <property type="entry name" value="secretory_peroxidase"/>
    <property type="match status" value="1"/>
</dbReference>
<dbReference type="InterPro" id="IPR019794">
    <property type="entry name" value="Peroxidases_AS"/>
</dbReference>
<protein>
    <recommendedName>
        <fullName evidence="20">Peroxidase</fullName>
        <ecNumber evidence="20">1.11.1.7</ecNumber>
    </recommendedName>
</protein>
<comment type="subcellular location">
    <subcellularLocation>
        <location evidence="3 20">Secreted</location>
    </subcellularLocation>
</comment>
<comment type="cofactor">
    <cofactor evidence="17 20">
        <name>Ca(2+)</name>
        <dbReference type="ChEBI" id="CHEBI:29108"/>
    </cofactor>
    <text evidence="17 20">Binds 2 calcium ions per subunit.</text>
</comment>
<dbReference type="InParanoid" id="A0A1D6FP28"/>
<evidence type="ECO:0000256" key="4">
    <source>
        <dbReference type="ARBA" id="ARBA00006873"/>
    </source>
</evidence>
<dbReference type="EMBL" id="CM000784">
    <property type="protein sequence ID" value="AQK93387.1"/>
    <property type="molecule type" value="Genomic_DNA"/>
</dbReference>
<evidence type="ECO:0000256" key="17">
    <source>
        <dbReference type="PIRSR" id="PIRSR600823-3"/>
    </source>
</evidence>
<keyword evidence="10 20" id="KW-0560">Oxidoreductase</keyword>
<evidence type="ECO:0000313" key="22">
    <source>
        <dbReference type="EMBL" id="AQK93387.1"/>
    </source>
</evidence>
<dbReference type="GO" id="GO:0006979">
    <property type="term" value="P:response to oxidative stress"/>
    <property type="evidence" value="ECO:0007669"/>
    <property type="project" value="UniProtKB-UniRule"/>
</dbReference>